<dbReference type="PROSITE" id="PS50931">
    <property type="entry name" value="HTH_LYSR"/>
    <property type="match status" value="1"/>
</dbReference>
<dbReference type="SUPFAM" id="SSF56300">
    <property type="entry name" value="Metallo-dependent phosphatases"/>
    <property type="match status" value="1"/>
</dbReference>
<dbReference type="Proteomes" id="UP000318470">
    <property type="component" value="Segment"/>
</dbReference>
<dbReference type="InterPro" id="IPR029052">
    <property type="entry name" value="Metallo-depent_PP-like"/>
</dbReference>
<organism evidence="2 3">
    <name type="scientific">Vibrio phage VAP7</name>
    <dbReference type="NCBI Taxonomy" id="2584487"/>
    <lineage>
        <taxon>Viruses</taxon>
        <taxon>Duplodnaviria</taxon>
        <taxon>Heunggongvirae</taxon>
        <taxon>Uroviricota</taxon>
        <taxon>Caudoviricetes</taxon>
        <taxon>Pantevenvirales</taxon>
        <taxon>Ackermannviridae</taxon>
        <taxon>Vapseptimavirus</taxon>
        <taxon>Vapseptimavirus VAP7</taxon>
    </lineage>
</organism>
<protein>
    <submittedName>
        <fullName evidence="2">Oxidoreductase</fullName>
    </submittedName>
</protein>
<dbReference type="EMBL" id="MK795384">
    <property type="protein sequence ID" value="QDB73286.1"/>
    <property type="molecule type" value="Genomic_DNA"/>
</dbReference>
<dbReference type="RefSeq" id="YP_009845760.1">
    <property type="nucleotide sequence ID" value="NC_048765.1"/>
</dbReference>
<dbReference type="GeneID" id="55616123"/>
<keyword evidence="3" id="KW-1185">Reference proteome</keyword>
<dbReference type="InterPro" id="IPR000847">
    <property type="entry name" value="LysR_HTH_N"/>
</dbReference>
<dbReference type="InterPro" id="IPR042070">
    <property type="entry name" value="PucR_C-HTH_sf"/>
</dbReference>
<dbReference type="Gene3D" id="3.60.21.10">
    <property type="match status" value="1"/>
</dbReference>
<proteinExistence type="predicted"/>
<reference evidence="2 3" key="1">
    <citation type="submission" date="2019-04" db="EMBL/GenBank/DDBJ databases">
        <authorList>
            <person name="Gao M."/>
            <person name="Bai C."/>
            <person name="Tong Y."/>
            <person name="Xu X."/>
        </authorList>
    </citation>
    <scope>NUCLEOTIDE SEQUENCE [LARGE SCALE GENOMIC DNA]</scope>
    <source>
        <strain evidence="2 3">Vibrio alginolyticus VA1</strain>
    </source>
</reference>
<accession>A0A4Y5TXB5</accession>
<dbReference type="GO" id="GO:0003700">
    <property type="term" value="F:DNA-binding transcription factor activity"/>
    <property type="evidence" value="ECO:0007669"/>
    <property type="project" value="InterPro"/>
</dbReference>
<evidence type="ECO:0000313" key="2">
    <source>
        <dbReference type="EMBL" id="QDB73286.1"/>
    </source>
</evidence>
<dbReference type="KEGG" id="vg:55616123"/>
<evidence type="ECO:0000259" key="1">
    <source>
        <dbReference type="PROSITE" id="PS50931"/>
    </source>
</evidence>
<feature type="domain" description="HTH lysR-type" evidence="1">
    <location>
        <begin position="22"/>
        <end position="61"/>
    </location>
</feature>
<evidence type="ECO:0000313" key="3">
    <source>
        <dbReference type="Proteomes" id="UP000318470"/>
    </source>
</evidence>
<dbReference type="Gene3D" id="1.10.10.2840">
    <property type="entry name" value="PucR C-terminal helix-turn-helix domain"/>
    <property type="match status" value="1"/>
</dbReference>
<sequence length="398" mass="44800">MSKNKKYTPVQEALSGLTEYCTTTRQAEQLEAVIKADGNQTKAARALGISHQTVSKTIKRLKAVAASKGWSPDHDMRKKVPEGFGVKGTSTLYGKDGELKLQWVKTQRDAEEQFEILQEVVQAMCEDVPRVMPTPAPLVETTDWEVHYPIGDYHLGMMAWGEETGMDYDLKVAEQLLPAAMESLVQSTPATKTALIVNLGDFFHSDNVQNRTAHSGNALDVDSRWAKIIRIGVNLMRQCIDLALEKHEKVKVINAIGNHDEHSSQWLAVALECLYENEPRVEIVVNPSVFTYHRFGKNLIGVTHTHTVKGTELESIMAHDCPSDWGQTEHRSWYTGHLHHKQIQEYRGCTVEVFNTLAGRDAWHNNAGYRSNRTLTAIIVHKDYGEVGRNVVKPQMFE</sequence>
<name>A0A4Y5TXB5_9CAUD</name>